<evidence type="ECO:0000313" key="2">
    <source>
        <dbReference type="Proteomes" id="UP000594342"/>
    </source>
</evidence>
<reference evidence="1 2" key="1">
    <citation type="submission" date="2018-10" db="EMBL/GenBank/DDBJ databases">
        <authorList>
            <consortium name="IHU Genomes"/>
        </authorList>
    </citation>
    <scope>NUCLEOTIDE SEQUENCE [LARGE SCALE GENOMIC DNA]</scope>
    <source>
        <strain evidence="1 2">A1</strain>
    </source>
</reference>
<protein>
    <submittedName>
        <fullName evidence="1">Uncharacterized protein</fullName>
    </submittedName>
</protein>
<dbReference type="Proteomes" id="UP000594342">
    <property type="component" value="Unassembled WGS sequence"/>
</dbReference>
<comment type="caution">
    <text evidence="1">The sequence shown here is derived from an EMBL/GenBank/DDBJ whole genome shotgun (WGS) entry which is preliminary data.</text>
</comment>
<name>A0A5K0U8R3_9VIRU</name>
<proteinExistence type="predicted"/>
<sequence>MSTMDQTFGTMYERTKSDYNTLKQTDNVSVSSLHNNKVGGFYLADSREEGLMKLVADTIGIYNDVYDIPFAKNVDLAKYPQVFSVIHDIQKNPDYIKVYDALIDLYKNPKQYGTRDVMDLNGKITKNVPVYANHLSFASCMFISYLSELELFALLHSVIPDNYVDDAGFVVQKNRLESLNYDGKVLGDTRAYRFTTTDVVELLRNFGTRIDTMFLEFVNLLAKKLQSAFDPQDNMAVRNILLEGYPNKTDVHVRVDWIARLIHKYGTQLPVIKYIISDAINTYRDQKIIYYADGTGFFALMHLVPPLTSPGKFYGSCITMSQLELYFMTRLNIPQDDIKLVLQSGTPNRAHFYWRFVQSSLKKYNPSFYSISHWATEAYDESMSFRVTYDPGYITSGKLSFGANRAEFFKASVYQNYDAFNCYLDENKAHIDHKVDSEITRFINDRIQYFETKFDKPVVKNIINEYGFIFALKGQQKVSLYDQKNTAIINFAEQSGNAIVKIRHQVRAGARAGMYDTHVIDFKNNTVTNKDTGVVYMLHKNKIDVNVQNKYGFSFKIKNGVGQTMYGPIQNYLIDHAVKDGSQTVDVEHEVQQGRYTNTVDTHSINLVTKKITNLTRSLPGGKPITYDLVMA</sequence>
<evidence type="ECO:0000313" key="1">
    <source>
        <dbReference type="EMBL" id="VBB17733.1"/>
    </source>
</evidence>
<gene>
    <name evidence="1" type="ORF">YASMINEVIRUS_196</name>
</gene>
<organism evidence="1 2">
    <name type="scientific">Yasminevirus sp. GU-2018</name>
    <dbReference type="NCBI Taxonomy" id="2420051"/>
    <lineage>
        <taxon>Viruses</taxon>
        <taxon>Varidnaviria</taxon>
        <taxon>Bamfordvirae</taxon>
        <taxon>Nucleocytoviricota</taxon>
        <taxon>Megaviricetes</taxon>
        <taxon>Imitervirales</taxon>
        <taxon>Mimiviridae</taxon>
        <taxon>Klosneuvirinae</taxon>
        <taxon>Yasminevirus</taxon>
        <taxon>Yasminevirus saudimassiliense</taxon>
    </lineage>
</organism>
<keyword evidence="2" id="KW-1185">Reference proteome</keyword>
<accession>A0A5K0U8R3</accession>
<dbReference type="EMBL" id="UPSH01000001">
    <property type="protein sequence ID" value="VBB17733.1"/>
    <property type="molecule type" value="Genomic_DNA"/>
</dbReference>